<dbReference type="SUPFAM" id="SSF52540">
    <property type="entry name" value="P-loop containing nucleoside triphosphate hydrolases"/>
    <property type="match status" value="1"/>
</dbReference>
<proteinExistence type="predicted"/>
<evidence type="ECO:0000259" key="3">
    <source>
        <dbReference type="Pfam" id="PF13476"/>
    </source>
</evidence>
<feature type="coiled-coil region" evidence="1">
    <location>
        <begin position="332"/>
        <end position="426"/>
    </location>
</feature>
<protein>
    <recommendedName>
        <fullName evidence="3">Rad50/SbcC-type AAA domain-containing protein</fullName>
    </recommendedName>
</protein>
<feature type="domain" description="Rad50/SbcC-type AAA" evidence="3">
    <location>
        <begin position="5"/>
        <end position="60"/>
    </location>
</feature>
<organism evidence="4 5">
    <name type="scientific">Bordetella bronchialis</name>
    <dbReference type="NCBI Taxonomy" id="463025"/>
    <lineage>
        <taxon>Bacteria</taxon>
        <taxon>Pseudomonadati</taxon>
        <taxon>Pseudomonadota</taxon>
        <taxon>Betaproteobacteria</taxon>
        <taxon>Burkholderiales</taxon>
        <taxon>Alcaligenaceae</taxon>
        <taxon>Bordetella</taxon>
    </lineage>
</organism>
<dbReference type="InterPro" id="IPR038729">
    <property type="entry name" value="Rad50/SbcC_AAA"/>
</dbReference>
<evidence type="ECO:0000256" key="2">
    <source>
        <dbReference type="SAM" id="MobiDB-lite"/>
    </source>
</evidence>
<accession>A0A193FT87</accession>
<name>A0A193FT87_9BORD</name>
<dbReference type="PANTHER" id="PTHR41259">
    <property type="entry name" value="DOUBLE-STRAND BREAK REPAIR RAD50 ATPASE, PUTATIVE-RELATED"/>
    <property type="match status" value="1"/>
</dbReference>
<feature type="coiled-coil region" evidence="1">
    <location>
        <begin position="501"/>
        <end position="589"/>
    </location>
</feature>
<dbReference type="AlphaFoldDB" id="A0A193FT87"/>
<reference evidence="4 5" key="1">
    <citation type="submission" date="2016-06" db="EMBL/GenBank/DDBJ databases">
        <title>Complete genome sequences of Bordetella bronchialis and Bordetella flabilis.</title>
        <authorList>
            <person name="LiPuma J.J."/>
            <person name="Spilker T."/>
        </authorList>
    </citation>
    <scope>NUCLEOTIDE SEQUENCE [LARGE SCALE GENOMIC DNA]</scope>
    <source>
        <strain evidence="4 5">AU17976</strain>
    </source>
</reference>
<feature type="region of interest" description="Disordered" evidence="2">
    <location>
        <begin position="618"/>
        <end position="638"/>
    </location>
</feature>
<evidence type="ECO:0000313" key="4">
    <source>
        <dbReference type="EMBL" id="ANN70264.1"/>
    </source>
</evidence>
<dbReference type="Pfam" id="PF13476">
    <property type="entry name" value="AAA_23"/>
    <property type="match status" value="1"/>
</dbReference>
<dbReference type="Proteomes" id="UP000092213">
    <property type="component" value="Chromosome"/>
</dbReference>
<keyword evidence="1" id="KW-0175">Coiled coil</keyword>
<dbReference type="PANTHER" id="PTHR41259:SF1">
    <property type="entry name" value="DOUBLE-STRAND BREAK REPAIR RAD50 ATPASE, PUTATIVE-RELATED"/>
    <property type="match status" value="1"/>
</dbReference>
<dbReference type="GO" id="GO:0006302">
    <property type="term" value="P:double-strand break repair"/>
    <property type="evidence" value="ECO:0007669"/>
    <property type="project" value="InterPro"/>
</dbReference>
<dbReference type="InterPro" id="IPR027417">
    <property type="entry name" value="P-loop_NTPase"/>
</dbReference>
<feature type="coiled-coil region" evidence="1">
    <location>
        <begin position="202"/>
        <end position="236"/>
    </location>
</feature>
<gene>
    <name evidence="4" type="ORF">BAU08_01925</name>
</gene>
<dbReference type="Gene3D" id="3.40.50.300">
    <property type="entry name" value="P-loop containing nucleotide triphosphate hydrolases"/>
    <property type="match status" value="2"/>
</dbReference>
<dbReference type="GO" id="GO:0016887">
    <property type="term" value="F:ATP hydrolysis activity"/>
    <property type="evidence" value="ECO:0007669"/>
    <property type="project" value="InterPro"/>
</dbReference>
<sequence>MKLTRVRIEQFRQFRTALEIEGLEDGINLFAGPNEAGKSTVVAAIRAAFFERFRSSAAEDFRPWDDPSASPAVTLAFDHDGQHYQLTKRFLGRKRCELRIGERMLDGAEAEDELAALMGFQHAGKGASKAEHWGIPGLLWIQQGSGQDIRDPVSHATGHLRTALDVSLGEVASSQGDDVIAEVQSARDALLTPSAGKPKGAYAAALEKAAELEAALAGLQAEIGEYRHKVDRLAALRREHHDDAAEQPWAAFRAQEKAAAERLVEIQGLQDALSMERTQAGRWESRAELARSRLDAYAAEERAVLARQEALDRATEAHAAASAAMQPWLGRLEQAEQALADARRRLHLARQVEARQQLARERATAQARADAIAQALAQAQAEQARLIEHRRQASASRIDEGIVKRLREAELALRELELRRAGVATRLRYRLQDAAGIEAGGEMLRGEGERQLIAPTTLRLPGLGELEIVPGGADLAALRREQDDWMARRQAALEAAGVSSLEEAEARRRDQAAHEAEARNAEATLKGLAPAGIEALRAQLADVRQRIQDVDAAGAAAPPDEAAMADVSVRDAEAQAAAAEDALRQATEGRHAAQLAESHARARAEAARRECDAARATLQAEGRADKRADAERELAHAGEQRHAALARAEALERQVAQSRPDILRQDIERLRRSAEQHEKRHAERRDAIFRLEAELHVAGAQGLDERQAEIARDLAQARRQAAELAKQARALDYLLALLRDKRDTLTRRLQAPLRLRLQHYVDLLFPQARIDIDEDLMLGSLTRGGQQGPERSAFEALSFGAREQLGVIARLAYADLLREAGRPTLIILDDVLVHSDDERLAQMKRVLFDAGTRHQILLFTCHPSDWRDLGVAPRALAPSPG</sequence>
<dbReference type="RefSeq" id="WP_066667842.1">
    <property type="nucleotide sequence ID" value="NZ_CP016171.1"/>
</dbReference>
<dbReference type="STRING" id="463025.BAU08_01925"/>
<dbReference type="EMBL" id="CP016171">
    <property type="protein sequence ID" value="ANN70264.1"/>
    <property type="molecule type" value="Genomic_DNA"/>
</dbReference>
<feature type="compositionally biased region" description="Basic and acidic residues" evidence="2">
    <location>
        <begin position="622"/>
        <end position="638"/>
    </location>
</feature>
<evidence type="ECO:0000313" key="5">
    <source>
        <dbReference type="Proteomes" id="UP000092213"/>
    </source>
</evidence>
<evidence type="ECO:0000256" key="1">
    <source>
        <dbReference type="SAM" id="Coils"/>
    </source>
</evidence>